<feature type="transmembrane region" description="Helical" evidence="1">
    <location>
        <begin position="65"/>
        <end position="86"/>
    </location>
</feature>
<dbReference type="AlphaFoldDB" id="A0A2S0NB28"/>
<keyword evidence="1" id="KW-1133">Transmembrane helix</keyword>
<accession>A0A2S0NB28</accession>
<feature type="transmembrane region" description="Helical" evidence="1">
    <location>
        <begin position="20"/>
        <end position="44"/>
    </location>
</feature>
<sequence length="283" mass="30099">MVALGAVLVLGYVMITGARSFAAVAALVLVGVVAFTGFVSALSVTAERLGMLDARHPFGLPEGSIRAILTFAFIVLVGVFASYLLVQTSRTGFVAPSEPFLLPVTTLAEARVLQAQLAGEGLVVVSGTVEPIRATFIPRTDYRLADDVAKQILTMLSTMLAAMIGFYFGSRPNEQPIDPHLAERRRVRAELDGLKITAPTLDEVKRAAAEMPEDQLTDEQKQALGNIRARLDTVAAAFDTALKTAEDPAAPIDAVRTTRAAAGQAQATLAAELKAIEEMKPRP</sequence>
<keyword evidence="1" id="KW-0812">Transmembrane</keyword>
<keyword evidence="3" id="KW-1185">Reference proteome</keyword>
<dbReference type="Proteomes" id="UP000237889">
    <property type="component" value="Chromosome"/>
</dbReference>
<keyword evidence="1" id="KW-0472">Membrane</keyword>
<evidence type="ECO:0000313" key="3">
    <source>
        <dbReference type="Proteomes" id="UP000237889"/>
    </source>
</evidence>
<proteinExistence type="predicted"/>
<gene>
    <name evidence="2" type="ORF">C6569_10045</name>
</gene>
<name>A0A2S0NB28_9HYPH</name>
<evidence type="ECO:0000313" key="2">
    <source>
        <dbReference type="EMBL" id="AVO45374.1"/>
    </source>
</evidence>
<dbReference type="EMBL" id="CP027668">
    <property type="protein sequence ID" value="AVO45374.1"/>
    <property type="molecule type" value="Genomic_DNA"/>
</dbReference>
<organism evidence="2 3">
    <name type="scientific">Phreatobacter cathodiphilus</name>
    <dbReference type="NCBI Taxonomy" id="1868589"/>
    <lineage>
        <taxon>Bacteria</taxon>
        <taxon>Pseudomonadati</taxon>
        <taxon>Pseudomonadota</taxon>
        <taxon>Alphaproteobacteria</taxon>
        <taxon>Hyphomicrobiales</taxon>
        <taxon>Phreatobacteraceae</taxon>
        <taxon>Phreatobacter</taxon>
    </lineage>
</organism>
<dbReference type="KEGG" id="phr:C6569_10045"/>
<reference evidence="2 3" key="1">
    <citation type="submission" date="2018-03" db="EMBL/GenBank/DDBJ databases">
        <title>Genome sequencing of Phreatobacter sp.</title>
        <authorList>
            <person name="Kim S.-J."/>
            <person name="Heo J."/>
            <person name="Kwon S.-W."/>
        </authorList>
    </citation>
    <scope>NUCLEOTIDE SEQUENCE [LARGE SCALE GENOMIC DNA]</scope>
    <source>
        <strain evidence="2 3">S-12</strain>
    </source>
</reference>
<evidence type="ECO:0000256" key="1">
    <source>
        <dbReference type="SAM" id="Phobius"/>
    </source>
</evidence>
<feature type="transmembrane region" description="Helical" evidence="1">
    <location>
        <begin position="148"/>
        <end position="168"/>
    </location>
</feature>
<protein>
    <submittedName>
        <fullName evidence="2">Uncharacterized protein</fullName>
    </submittedName>
</protein>